<dbReference type="Proteomes" id="UP000694563">
    <property type="component" value="Chromosome 21"/>
</dbReference>
<dbReference type="Ensembl" id="ENSCUST00005024616.1">
    <property type="protein sequence ID" value="ENSCUSP00005023769.1"/>
    <property type="gene ID" value="ENSCUSG00005014896.1"/>
</dbReference>
<proteinExistence type="predicted"/>
<reference evidence="1" key="2">
    <citation type="submission" date="2025-08" db="UniProtKB">
        <authorList>
            <consortium name="Ensembl"/>
        </authorList>
    </citation>
    <scope>IDENTIFICATION</scope>
</reference>
<organism evidence="1 2">
    <name type="scientific">Catharus ustulatus</name>
    <name type="common">Russet-backed thrush</name>
    <name type="synonym">Hylocichla ustulatus</name>
    <dbReference type="NCBI Taxonomy" id="91951"/>
    <lineage>
        <taxon>Eukaryota</taxon>
        <taxon>Metazoa</taxon>
        <taxon>Chordata</taxon>
        <taxon>Craniata</taxon>
        <taxon>Vertebrata</taxon>
        <taxon>Euteleostomi</taxon>
        <taxon>Archelosauria</taxon>
        <taxon>Archosauria</taxon>
        <taxon>Dinosauria</taxon>
        <taxon>Saurischia</taxon>
        <taxon>Theropoda</taxon>
        <taxon>Coelurosauria</taxon>
        <taxon>Aves</taxon>
        <taxon>Neognathae</taxon>
        <taxon>Neoaves</taxon>
        <taxon>Telluraves</taxon>
        <taxon>Australaves</taxon>
        <taxon>Passeriformes</taxon>
        <taxon>Turdidae</taxon>
        <taxon>Catharus</taxon>
    </lineage>
</organism>
<sequence length="150" mass="16817">MVLGLSGCHRLGLSRCHRLGLSGCHRLRLSWCHRLGLSGCHRLRLSGCHRLGLSGCHRLRLSGCHRLRLLGLSGCHRLGLSGSQPKSQHKAWLELDPMGWQDAEPRAHTSCLFPQGAEPELWPMCLISLSFILDFQQDISTATPDLHQWE</sequence>
<evidence type="ECO:0000313" key="2">
    <source>
        <dbReference type="Proteomes" id="UP000694563"/>
    </source>
</evidence>
<reference evidence="1" key="3">
    <citation type="submission" date="2025-09" db="UniProtKB">
        <authorList>
            <consortium name="Ensembl"/>
        </authorList>
    </citation>
    <scope>IDENTIFICATION</scope>
</reference>
<evidence type="ECO:0000313" key="1">
    <source>
        <dbReference type="Ensembl" id="ENSCUSP00005023769.1"/>
    </source>
</evidence>
<reference evidence="1" key="1">
    <citation type="submission" date="2020-10" db="EMBL/GenBank/DDBJ databases">
        <title>Catharus ustulatus (Swainson's thrush) genome, bCatUst1, primary haplotype v2.</title>
        <authorList>
            <person name="Delmore K."/>
            <person name="Vafadar M."/>
            <person name="Formenti G."/>
            <person name="Chow W."/>
            <person name="Pelan S."/>
            <person name="Howe K."/>
            <person name="Rhie A."/>
            <person name="Mountcastle J."/>
            <person name="Haase B."/>
            <person name="Fedrigo O."/>
            <person name="Jarvis E.D."/>
        </authorList>
    </citation>
    <scope>NUCLEOTIDE SEQUENCE [LARGE SCALE GENOMIC DNA]</scope>
</reference>
<protein>
    <submittedName>
        <fullName evidence="1">Uncharacterized protein</fullName>
    </submittedName>
</protein>
<keyword evidence="2" id="KW-1185">Reference proteome</keyword>
<dbReference type="AlphaFoldDB" id="A0A8C3Y8S7"/>
<name>A0A8C3Y8S7_CATUS</name>
<dbReference type="SUPFAM" id="SSF52047">
    <property type="entry name" value="RNI-like"/>
    <property type="match status" value="1"/>
</dbReference>
<accession>A0A8C3Y8S7</accession>